<proteinExistence type="predicted"/>
<dbReference type="Proteomes" id="UP000325313">
    <property type="component" value="Unassembled WGS sequence"/>
</dbReference>
<evidence type="ECO:0000313" key="3">
    <source>
        <dbReference type="EMBL" id="KAA1072008.1"/>
    </source>
</evidence>
<dbReference type="EMBL" id="VSWC01000170">
    <property type="protein sequence ID" value="KAA1072008.1"/>
    <property type="molecule type" value="Genomic_DNA"/>
</dbReference>
<accession>A0A5B0M7K0</accession>
<dbReference type="PANTHER" id="PTHR38849:SF1">
    <property type="entry name" value="SMALL SECRETED PROTEIN"/>
    <property type="match status" value="1"/>
</dbReference>
<dbReference type="AlphaFoldDB" id="A0A5B0M7K0"/>
<feature type="chain" id="PRO_5036366107" description="Secreted protein" evidence="1">
    <location>
        <begin position="21"/>
        <end position="193"/>
    </location>
</feature>
<gene>
    <name evidence="3" type="ORF">PGT21_025613</name>
    <name evidence="2" type="ORF">PGTUg99_026732</name>
</gene>
<reference evidence="4 5" key="1">
    <citation type="submission" date="2019-05" db="EMBL/GenBank/DDBJ databases">
        <title>Emergence of the Ug99 lineage of the wheat stem rust pathogen through somatic hybridization.</title>
        <authorList>
            <person name="Li F."/>
            <person name="Upadhyaya N.M."/>
            <person name="Sperschneider J."/>
            <person name="Matny O."/>
            <person name="Nguyen-Phuc H."/>
            <person name="Mago R."/>
            <person name="Raley C."/>
            <person name="Miller M.E."/>
            <person name="Silverstein K.A.T."/>
            <person name="Henningsen E."/>
            <person name="Hirsch C.D."/>
            <person name="Visser B."/>
            <person name="Pretorius Z.A."/>
            <person name="Steffenson B.J."/>
            <person name="Schwessinger B."/>
            <person name="Dodds P.N."/>
            <person name="Figueroa M."/>
        </authorList>
    </citation>
    <scope>NUCLEOTIDE SEQUENCE [LARGE SCALE GENOMIC DNA]</scope>
    <source>
        <strain evidence="3">21-0</strain>
        <strain evidence="2 5">Ug99</strain>
    </source>
</reference>
<evidence type="ECO:0000313" key="2">
    <source>
        <dbReference type="EMBL" id="KAA1066804.1"/>
    </source>
</evidence>
<evidence type="ECO:0000313" key="5">
    <source>
        <dbReference type="Proteomes" id="UP000325313"/>
    </source>
</evidence>
<evidence type="ECO:0000256" key="1">
    <source>
        <dbReference type="SAM" id="SignalP"/>
    </source>
</evidence>
<evidence type="ECO:0000313" key="4">
    <source>
        <dbReference type="Proteomes" id="UP000324748"/>
    </source>
</evidence>
<protein>
    <recommendedName>
        <fullName evidence="6">Secreted protein</fullName>
    </recommendedName>
</protein>
<organism evidence="3 4">
    <name type="scientific">Puccinia graminis f. sp. tritici</name>
    <dbReference type="NCBI Taxonomy" id="56615"/>
    <lineage>
        <taxon>Eukaryota</taxon>
        <taxon>Fungi</taxon>
        <taxon>Dikarya</taxon>
        <taxon>Basidiomycota</taxon>
        <taxon>Pucciniomycotina</taxon>
        <taxon>Pucciniomycetes</taxon>
        <taxon>Pucciniales</taxon>
        <taxon>Pucciniaceae</taxon>
        <taxon>Puccinia</taxon>
    </lineage>
</organism>
<dbReference type="PANTHER" id="PTHR38849">
    <property type="entry name" value="SMALL SECRETED PROTEIN"/>
    <property type="match status" value="1"/>
</dbReference>
<keyword evidence="4" id="KW-1185">Reference proteome</keyword>
<evidence type="ECO:0008006" key="6">
    <source>
        <dbReference type="Google" id="ProtNLM"/>
    </source>
</evidence>
<keyword evidence="1" id="KW-0732">Signal</keyword>
<dbReference type="EMBL" id="VDEP01000509">
    <property type="protein sequence ID" value="KAA1066804.1"/>
    <property type="molecule type" value="Genomic_DNA"/>
</dbReference>
<sequence>MMLLSISLLVSMWIIQSVDSRSLAHIITRDGETHRFTKRAKLIPNQTYRQIQISDGPTGKCGKKAEDKFLSVFGLTQAQLIKQNPFQGPIDPIDLKTCNQMTRLAVDAEQGFNNAIGNQSTKFGIGKQLDNGKTCNKVLKLTGTVLGLQMEIKLGKADATRLRKLANEINKLQKNIDADARAPNQKQRSFLTS</sequence>
<comment type="caution">
    <text evidence="3">The sequence shown here is derived from an EMBL/GenBank/DDBJ whole genome shotgun (WGS) entry which is preliminary data.</text>
</comment>
<feature type="signal peptide" evidence="1">
    <location>
        <begin position="1"/>
        <end position="20"/>
    </location>
</feature>
<name>A0A5B0M7K0_PUCGR</name>
<dbReference type="Proteomes" id="UP000324748">
    <property type="component" value="Unassembled WGS sequence"/>
</dbReference>
<dbReference type="OrthoDB" id="2151417at2759"/>